<reference evidence="2" key="1">
    <citation type="submission" date="2022-07" db="EMBL/GenBank/DDBJ databases">
        <title>Phylogenomic reconstructions and comparative analyses of Kickxellomycotina fungi.</title>
        <authorList>
            <person name="Reynolds N.K."/>
            <person name="Stajich J.E."/>
            <person name="Barry K."/>
            <person name="Grigoriev I.V."/>
            <person name="Crous P."/>
            <person name="Smith M.E."/>
        </authorList>
    </citation>
    <scope>NUCLEOTIDE SEQUENCE</scope>
    <source>
        <strain evidence="2">RSA 1196</strain>
    </source>
</reference>
<dbReference type="AlphaFoldDB" id="A0A9W8ANF6"/>
<evidence type="ECO:0000313" key="2">
    <source>
        <dbReference type="EMBL" id="KAJ1957302.1"/>
    </source>
</evidence>
<feature type="region of interest" description="Disordered" evidence="1">
    <location>
        <begin position="1"/>
        <end position="27"/>
    </location>
</feature>
<evidence type="ECO:0000313" key="3">
    <source>
        <dbReference type="Proteomes" id="UP001150925"/>
    </source>
</evidence>
<dbReference type="Proteomes" id="UP001150925">
    <property type="component" value="Unassembled WGS sequence"/>
</dbReference>
<keyword evidence="3" id="KW-1185">Reference proteome</keyword>
<accession>A0A9W8ANF6</accession>
<feature type="compositionally biased region" description="Low complexity" evidence="1">
    <location>
        <begin position="1"/>
        <end position="23"/>
    </location>
</feature>
<protein>
    <submittedName>
        <fullName evidence="2">Uncharacterized protein</fullName>
    </submittedName>
</protein>
<name>A0A9W8ANF6_9FUNG</name>
<gene>
    <name evidence="2" type="ORF">IWQ62_005124</name>
</gene>
<evidence type="ECO:0000256" key="1">
    <source>
        <dbReference type="SAM" id="MobiDB-lite"/>
    </source>
</evidence>
<sequence length="53" mass="6164">SSDYSDSSSYGYPSDSSGQYPPQEAHRMAYDYSNQYSNRRSMMPLEPIWEESE</sequence>
<dbReference type="EMBL" id="JANBPY010001973">
    <property type="protein sequence ID" value="KAJ1957302.1"/>
    <property type="molecule type" value="Genomic_DNA"/>
</dbReference>
<comment type="caution">
    <text evidence="2">The sequence shown here is derived from an EMBL/GenBank/DDBJ whole genome shotgun (WGS) entry which is preliminary data.</text>
</comment>
<proteinExistence type="predicted"/>
<organism evidence="2 3">
    <name type="scientific">Dispira parvispora</name>
    <dbReference type="NCBI Taxonomy" id="1520584"/>
    <lineage>
        <taxon>Eukaryota</taxon>
        <taxon>Fungi</taxon>
        <taxon>Fungi incertae sedis</taxon>
        <taxon>Zoopagomycota</taxon>
        <taxon>Kickxellomycotina</taxon>
        <taxon>Dimargaritomycetes</taxon>
        <taxon>Dimargaritales</taxon>
        <taxon>Dimargaritaceae</taxon>
        <taxon>Dispira</taxon>
    </lineage>
</organism>
<feature type="non-terminal residue" evidence="2">
    <location>
        <position position="1"/>
    </location>
</feature>